<dbReference type="STRING" id="1437874.CSPHI_05375"/>
<dbReference type="KEGG" id="csph:CSPHI_05375"/>
<feature type="domain" description="Penicillin-binding protein transpeptidase" evidence="1">
    <location>
        <begin position="333"/>
        <end position="588"/>
    </location>
</feature>
<evidence type="ECO:0000259" key="1">
    <source>
        <dbReference type="Pfam" id="PF00905"/>
    </source>
</evidence>
<dbReference type="InterPro" id="IPR050515">
    <property type="entry name" value="Beta-lactam/transpept"/>
</dbReference>
<dbReference type="OrthoDB" id="5241017at2"/>
<evidence type="ECO:0000313" key="3">
    <source>
        <dbReference type="EMBL" id="APT90558.1"/>
    </source>
</evidence>
<dbReference type="Gene3D" id="3.40.710.10">
    <property type="entry name" value="DD-peptidase/beta-lactamase superfamily"/>
    <property type="match status" value="1"/>
</dbReference>
<dbReference type="GO" id="GO:0051301">
    <property type="term" value="P:cell division"/>
    <property type="evidence" value="ECO:0007669"/>
    <property type="project" value="UniProtKB-KW"/>
</dbReference>
<accession>A0A1L7CXM0</accession>
<dbReference type="AlphaFoldDB" id="A0A1L7CXM0"/>
<keyword evidence="4" id="KW-1185">Reference proteome</keyword>
<evidence type="ECO:0000259" key="2">
    <source>
        <dbReference type="Pfam" id="PF05223"/>
    </source>
</evidence>
<dbReference type="PANTHER" id="PTHR30627:SF24">
    <property type="entry name" value="PENICILLIN-BINDING PROTEIN 4B"/>
    <property type="match status" value="1"/>
</dbReference>
<dbReference type="GO" id="GO:0005886">
    <property type="term" value="C:plasma membrane"/>
    <property type="evidence" value="ECO:0007669"/>
    <property type="project" value="TreeGrafter"/>
</dbReference>
<dbReference type="InterPro" id="IPR001460">
    <property type="entry name" value="PCN-bd_Tpept"/>
</dbReference>
<dbReference type="SUPFAM" id="SSF56601">
    <property type="entry name" value="beta-lactamase/transpeptidase-like"/>
    <property type="match status" value="1"/>
</dbReference>
<dbReference type="GO" id="GO:0071972">
    <property type="term" value="F:peptidoglycan L,D-transpeptidase activity"/>
    <property type="evidence" value="ECO:0007669"/>
    <property type="project" value="TreeGrafter"/>
</dbReference>
<evidence type="ECO:0000313" key="4">
    <source>
        <dbReference type="Proteomes" id="UP000185469"/>
    </source>
</evidence>
<dbReference type="InterPro" id="IPR012338">
    <property type="entry name" value="Beta-lactam/transpept-like"/>
</dbReference>
<dbReference type="Pfam" id="PF05223">
    <property type="entry name" value="MecA_N"/>
    <property type="match status" value="1"/>
</dbReference>
<proteinExistence type="predicted"/>
<dbReference type="GO" id="GO:0008658">
    <property type="term" value="F:penicillin binding"/>
    <property type="evidence" value="ECO:0007669"/>
    <property type="project" value="InterPro"/>
</dbReference>
<feature type="domain" description="NTF2-like N-terminal transpeptidase" evidence="2">
    <location>
        <begin position="36"/>
        <end position="141"/>
    </location>
</feature>
<dbReference type="GO" id="GO:0071555">
    <property type="term" value="P:cell wall organization"/>
    <property type="evidence" value="ECO:0007669"/>
    <property type="project" value="TreeGrafter"/>
</dbReference>
<dbReference type="Pfam" id="PF00905">
    <property type="entry name" value="Transpeptidase"/>
    <property type="match status" value="1"/>
</dbReference>
<dbReference type="GO" id="GO:0046677">
    <property type="term" value="P:response to antibiotic"/>
    <property type="evidence" value="ECO:0007669"/>
    <property type="project" value="InterPro"/>
</dbReference>
<keyword evidence="3" id="KW-0131">Cell cycle</keyword>
<keyword evidence="3" id="KW-0132">Cell division</keyword>
<dbReference type="InterPro" id="IPR007887">
    <property type="entry name" value="MecA_N"/>
</dbReference>
<dbReference type="EMBL" id="CP009248">
    <property type="protein sequence ID" value="APT90558.1"/>
    <property type="molecule type" value="Genomic_DNA"/>
</dbReference>
<sequence length="614" mass="63228">MEFPGSPRRRLGGLLLALALLAGAVACTPRPEDGREVLERFLTALAAADIPGAAELTDRPEAAEEDLGLAWRALDASYLEHGIARIDGDGAQSTAEVDLDWALGGDRRWRYRTTMALARVRGQWLLRWQPSALHPRLGANQHPALRTLPADRATVVGSDGAELLRPGTVHRVILDRDVADSAQGAVNRIATVVNNGFAADPQGPRVDARAVGAAAAGGSGPFSVIVLPGDAPGRIREQLAEIPGVRVNDEAAMVRPDPGFAPELMSRVEDLVAEGPAGVDGWAVVAASPDGATVSELHRVAPRAAEAVRASIDKSVQDAAQAAVDTRADAETMLVAIRPSTGEVLAVAQTRKADERGDLALTGQFPPGSTFKIITAGAGIALAGLDPGATVPCPGTMEIGNRVVTNYNGSGVGDTSLDAAFARSCNTTFGNIAHSLAPGQLKEQAAAFGLGVDYRIPGLTTFTGSVSEGTDEAERTDAGYGQGLDLASPFGMALVAATVARGGTPAPTLLPAAGTWSSRASRPLDPAVLAGLRSMMRSVVTSGTATAIAGRGEVRGKTGEAEAPGGSHAWFTGYRGDLAFATLIVHGGGSEHAVAVTDRFLELLDEAAELTPAP</sequence>
<dbReference type="Proteomes" id="UP000185469">
    <property type="component" value="Chromosome"/>
</dbReference>
<name>A0A1L7CXM0_9CORY</name>
<reference evidence="3 4" key="1">
    <citation type="submission" date="2014-08" db="EMBL/GenBank/DDBJ databases">
        <title>Complete genome sequence of Corynebacterium sphenisci CECT 5990(T) (=DSM 44792(T)), isolated from healthy wild penguins.</title>
        <authorList>
            <person name="Ruckert C."/>
            <person name="Albersmeier A."/>
            <person name="Winkler A."/>
            <person name="Kalinowski J."/>
        </authorList>
    </citation>
    <scope>NUCLEOTIDE SEQUENCE [LARGE SCALE GENOMIC DNA]</scope>
    <source>
        <strain evidence="3 4">DSM 44792</strain>
    </source>
</reference>
<dbReference type="PANTHER" id="PTHR30627">
    <property type="entry name" value="PEPTIDOGLYCAN D,D-TRANSPEPTIDASE"/>
    <property type="match status" value="1"/>
</dbReference>
<organism evidence="3 4">
    <name type="scientific">Corynebacterium sphenisci DSM 44792</name>
    <dbReference type="NCBI Taxonomy" id="1437874"/>
    <lineage>
        <taxon>Bacteria</taxon>
        <taxon>Bacillati</taxon>
        <taxon>Actinomycetota</taxon>
        <taxon>Actinomycetes</taxon>
        <taxon>Mycobacteriales</taxon>
        <taxon>Corynebacteriaceae</taxon>
        <taxon>Corynebacterium</taxon>
    </lineage>
</organism>
<gene>
    <name evidence="3" type="ORF">CSPHI_05375</name>
</gene>
<protein>
    <submittedName>
        <fullName evidence="3">Cell division protein FtsI</fullName>
    </submittedName>
</protein>
<dbReference type="RefSeq" id="WP_075691818.1">
    <property type="nucleotide sequence ID" value="NZ_CP009248.1"/>
</dbReference>